<feature type="chain" id="PRO_5020779658" evidence="1">
    <location>
        <begin position="33"/>
        <end position="168"/>
    </location>
</feature>
<proteinExistence type="predicted"/>
<name>A0A4Q2U9T5_9HYPH</name>
<protein>
    <submittedName>
        <fullName evidence="2">Uncharacterized protein</fullName>
    </submittedName>
</protein>
<reference evidence="2 3" key="1">
    <citation type="submission" date="2018-12" db="EMBL/GenBank/DDBJ databases">
        <authorList>
            <person name="Grouzdev D.S."/>
            <person name="Krutkina M.S."/>
        </authorList>
    </citation>
    <scope>NUCLEOTIDE SEQUENCE [LARGE SCALE GENOMIC DNA]</scope>
    <source>
        <strain evidence="2 3">RmlP026</strain>
    </source>
</reference>
<sequence length="168" mass="17587">MRVYGEKFRLRELAFAVPLATLLSSAAAPAFAAGPFTGFPGEWTGTGDVTMSDGSRDRIKCKASYSVGPSGEALNINVNCASDSYRVNIISNVVAQGTDFSGTWRETTRQVSGDVTGRVPAVGQYQASLQGTGFGLELAATSNGKIQAITINSQGTDVKSVKISLKKA</sequence>
<dbReference type="RefSeq" id="WP_129224163.1">
    <property type="nucleotide sequence ID" value="NZ_QYBB01000003.1"/>
</dbReference>
<evidence type="ECO:0000313" key="2">
    <source>
        <dbReference type="EMBL" id="RYC33252.1"/>
    </source>
</evidence>
<reference evidence="2 3" key="2">
    <citation type="submission" date="2019-02" db="EMBL/GenBank/DDBJ databases">
        <title>'Lichenibacterium ramalinii' gen. nov. sp. nov., 'Lichenibacterium minor' gen. nov. sp. nov.</title>
        <authorList>
            <person name="Pankratov T."/>
        </authorList>
    </citation>
    <scope>NUCLEOTIDE SEQUENCE [LARGE SCALE GENOMIC DNA]</scope>
    <source>
        <strain evidence="2 3">RmlP026</strain>
    </source>
</reference>
<evidence type="ECO:0000256" key="1">
    <source>
        <dbReference type="SAM" id="SignalP"/>
    </source>
</evidence>
<dbReference type="AlphaFoldDB" id="A0A4Q2U9T5"/>
<evidence type="ECO:0000313" key="3">
    <source>
        <dbReference type="Proteomes" id="UP000290759"/>
    </source>
</evidence>
<gene>
    <name evidence="2" type="ORF">D3273_05145</name>
</gene>
<keyword evidence="3" id="KW-1185">Reference proteome</keyword>
<accession>A0A4Q2U9T5</accession>
<feature type="signal peptide" evidence="1">
    <location>
        <begin position="1"/>
        <end position="32"/>
    </location>
</feature>
<comment type="caution">
    <text evidence="2">The sequence shown here is derived from an EMBL/GenBank/DDBJ whole genome shotgun (WGS) entry which is preliminary data.</text>
</comment>
<dbReference type="EMBL" id="QYBB01000003">
    <property type="protein sequence ID" value="RYC33252.1"/>
    <property type="molecule type" value="Genomic_DNA"/>
</dbReference>
<dbReference type="Proteomes" id="UP000290759">
    <property type="component" value="Unassembled WGS sequence"/>
</dbReference>
<keyword evidence="1" id="KW-0732">Signal</keyword>
<dbReference type="OrthoDB" id="8137995at2"/>
<organism evidence="2 3">
    <name type="scientific">Lichenibacterium minor</name>
    <dbReference type="NCBI Taxonomy" id="2316528"/>
    <lineage>
        <taxon>Bacteria</taxon>
        <taxon>Pseudomonadati</taxon>
        <taxon>Pseudomonadota</taxon>
        <taxon>Alphaproteobacteria</taxon>
        <taxon>Hyphomicrobiales</taxon>
        <taxon>Lichenihabitantaceae</taxon>
        <taxon>Lichenibacterium</taxon>
    </lineage>
</organism>